<gene>
    <name evidence="2" type="ORF">BKA15_006852</name>
</gene>
<accession>A0A7Y9LG55</accession>
<protein>
    <recommendedName>
        <fullName evidence="1">Glycosyltransferase 2-like domain-containing protein</fullName>
    </recommendedName>
</protein>
<evidence type="ECO:0000313" key="2">
    <source>
        <dbReference type="EMBL" id="NYE75523.1"/>
    </source>
</evidence>
<evidence type="ECO:0000259" key="1">
    <source>
        <dbReference type="Pfam" id="PF00535"/>
    </source>
</evidence>
<dbReference type="RefSeq" id="WP_179758015.1">
    <property type="nucleotide sequence ID" value="NZ_JACCBU010000001.1"/>
</dbReference>
<dbReference type="Gene3D" id="3.90.550.10">
    <property type="entry name" value="Spore Coat Polysaccharide Biosynthesis Protein SpsA, Chain A"/>
    <property type="match status" value="1"/>
</dbReference>
<dbReference type="InterPro" id="IPR050834">
    <property type="entry name" value="Glycosyltransf_2"/>
</dbReference>
<feature type="domain" description="Glycosyltransferase 2-like" evidence="1">
    <location>
        <begin position="3"/>
        <end position="120"/>
    </location>
</feature>
<dbReference type="PANTHER" id="PTHR43685">
    <property type="entry name" value="GLYCOSYLTRANSFERASE"/>
    <property type="match status" value="1"/>
</dbReference>
<dbReference type="CDD" id="cd00761">
    <property type="entry name" value="Glyco_tranf_GTA_type"/>
    <property type="match status" value="1"/>
</dbReference>
<keyword evidence="3" id="KW-1185">Reference proteome</keyword>
<reference evidence="2 3" key="1">
    <citation type="submission" date="2020-07" db="EMBL/GenBank/DDBJ databases">
        <title>Sequencing the genomes of 1000 actinobacteria strains.</title>
        <authorList>
            <person name="Klenk H.-P."/>
        </authorList>
    </citation>
    <scope>NUCLEOTIDE SEQUENCE [LARGE SCALE GENOMIC DNA]</scope>
    <source>
        <strain evidence="2 3">DSM 22083</strain>
    </source>
</reference>
<dbReference type="InterPro" id="IPR029044">
    <property type="entry name" value="Nucleotide-diphossugar_trans"/>
</dbReference>
<organism evidence="2 3">
    <name type="scientific">Microlunatus parietis</name>
    <dbReference type="NCBI Taxonomy" id="682979"/>
    <lineage>
        <taxon>Bacteria</taxon>
        <taxon>Bacillati</taxon>
        <taxon>Actinomycetota</taxon>
        <taxon>Actinomycetes</taxon>
        <taxon>Propionibacteriales</taxon>
        <taxon>Propionibacteriaceae</taxon>
        <taxon>Microlunatus</taxon>
    </lineage>
</organism>
<dbReference type="InterPro" id="IPR001173">
    <property type="entry name" value="Glyco_trans_2-like"/>
</dbReference>
<dbReference type="EMBL" id="JACCBU010000001">
    <property type="protein sequence ID" value="NYE75523.1"/>
    <property type="molecule type" value="Genomic_DNA"/>
</dbReference>
<proteinExistence type="predicted"/>
<dbReference type="AlphaFoldDB" id="A0A7Y9LG55"/>
<name>A0A7Y9LG55_9ACTN</name>
<dbReference type="Proteomes" id="UP000569914">
    <property type="component" value="Unassembled WGS sequence"/>
</dbReference>
<dbReference type="SUPFAM" id="SSF53448">
    <property type="entry name" value="Nucleotide-diphospho-sugar transferases"/>
    <property type="match status" value="1"/>
</dbReference>
<dbReference type="Pfam" id="PF00535">
    <property type="entry name" value="Glycos_transf_2"/>
    <property type="match status" value="1"/>
</dbReference>
<evidence type="ECO:0000313" key="3">
    <source>
        <dbReference type="Proteomes" id="UP000569914"/>
    </source>
</evidence>
<comment type="caution">
    <text evidence="2">The sequence shown here is derived from an EMBL/GenBank/DDBJ whole genome shotgun (WGS) entry which is preliminary data.</text>
</comment>
<sequence length="566" mass="60442">MISLIVPVKDPGDAINRLVDSADEQTLPAAAFELVLVDHGSDRPTLDRLEHLRRRRPNVTVAVLPAGSTVADAVNHGIDLAAGTFVLPVGQGELLFPAGLEKLTAFAAEHGCDLAVGRGVGPARPSIDQTLTTADAPRLAPHLRLAATSHPFVAYRREFLNQHGLRYRTGRALLDRTFHAECLAHTAAVGVFAGYPLARGHGLAEAYPIRDSESSRAQWWEDVQGALDRTADAGARAVFLAAEVAAAVVWLGLPADTRLRPMVQDAVRCEVAAELDPLLAPVPRLVADDLREGRWDEAARVLAGFTGLRAVAESSAAHWTDGALQVELTGRIETPASLDLRNLTYQRMFAETKIILGVRNRLTAPLHCVPTESFWSVDTEADRPGLRFTARARLDPDRIHHGGPLPGGTWQVACYVPGLSLDTAPVLPVPLAGTPTTILDHRLIAVVGGTDETLHFDVGGTTSSGLSGLRPEHTELIETPAGSRLTITLPDVRADRQTVLQGAIRFGRLSFPARLSGGPDGSRVECFASGLSGDYPISMTFGDGRPTPTGLTLRIEHAGAMIILPA</sequence>
<dbReference type="PANTHER" id="PTHR43685:SF2">
    <property type="entry name" value="GLYCOSYLTRANSFERASE 2-LIKE DOMAIN-CONTAINING PROTEIN"/>
    <property type="match status" value="1"/>
</dbReference>